<evidence type="ECO:0000313" key="2">
    <source>
        <dbReference type="EMBL" id="QBK84736.1"/>
    </source>
</evidence>
<dbReference type="PANTHER" id="PTHR21727:SF0">
    <property type="entry name" value="MRNA (2'-O-METHYLADENOSINE-N(6)-)-METHYLTRANSFERASE"/>
    <property type="match status" value="1"/>
</dbReference>
<organism evidence="2">
    <name type="scientific">Pithovirus LCDPAC01</name>
    <dbReference type="NCBI Taxonomy" id="2506600"/>
    <lineage>
        <taxon>Viruses</taxon>
        <taxon>Pithoviruses</taxon>
    </lineage>
</organism>
<dbReference type="GO" id="GO:0016422">
    <property type="term" value="F:mRNA (2'-O-methyladenosine-N6-)-methyltransferase activity"/>
    <property type="evidence" value="ECO:0007669"/>
    <property type="project" value="InterPro"/>
</dbReference>
<proteinExistence type="predicted"/>
<accession>A0A481YNR1</accession>
<dbReference type="EMBL" id="MK500290">
    <property type="protein sequence ID" value="QBK84736.1"/>
    <property type="molecule type" value="Genomic_DNA"/>
</dbReference>
<feature type="domain" description="PCIF1 WW" evidence="1">
    <location>
        <begin position="154"/>
        <end position="254"/>
    </location>
</feature>
<dbReference type="Pfam" id="PF12237">
    <property type="entry name" value="PCIF1_WW"/>
    <property type="match status" value="1"/>
</dbReference>
<dbReference type="InterPro" id="IPR022035">
    <property type="entry name" value="PCIF1_WW"/>
</dbReference>
<gene>
    <name evidence="2" type="ORF">LCDPAC01_02170</name>
</gene>
<protein>
    <submittedName>
        <fullName evidence="2">Phosphorylated CTD interacting factor 1 WW domain protein</fullName>
    </submittedName>
</protein>
<sequence length="323" mass="38286">MLKNVFYWISSYKDSIVDILSKRSKGDRIRYENAFIKWYFNTENKQYIPIKSVVDNEDLKYWEEQGYLKPDSKLEKELKEAYSRFVEDAASAVDEYEEPKDFINDQQRKRLNTLYKGDPLSYEKNKNIMLSLYYVLGGRNNHLSAPKPNLKLYSFELFGTPLNTQYDYCSPFEIDKVFGSYGSFFDFKIVKGGMYYANPPYDDKLMTRAMKKIIRTLMTVKAPLTIAVTLPVWDPKTQREYKFPVFSSKFESYDILTGTGRAFVRDHKVFTKKEFNFYDYFDRSFIPIANTHLFILSNRKDPYITIERYMQLINSGTNKKNKN</sequence>
<evidence type="ECO:0000259" key="1">
    <source>
        <dbReference type="Pfam" id="PF12237"/>
    </source>
</evidence>
<dbReference type="InterPro" id="IPR039881">
    <property type="entry name" value="PCIF1-like"/>
</dbReference>
<reference evidence="2" key="1">
    <citation type="journal article" date="2019" name="MBio">
        <title>Virus Genomes from Deep Sea Sediments Expand the Ocean Megavirome and Support Independent Origins of Viral Gigantism.</title>
        <authorList>
            <person name="Backstrom D."/>
            <person name="Yutin N."/>
            <person name="Jorgensen S.L."/>
            <person name="Dharamshi J."/>
            <person name="Homa F."/>
            <person name="Zaremba-Niedwiedzka K."/>
            <person name="Spang A."/>
            <person name="Wolf Y.I."/>
            <person name="Koonin E.V."/>
            <person name="Ettema T.J."/>
        </authorList>
    </citation>
    <scope>NUCLEOTIDE SEQUENCE</scope>
</reference>
<name>A0A481YNR1_9VIRU</name>
<dbReference type="PANTHER" id="PTHR21727">
    <property type="entry name" value="PHOSPHORYLATED CTD INTERACTING FACTOR 1"/>
    <property type="match status" value="1"/>
</dbReference>
<dbReference type="GO" id="GO:0099122">
    <property type="term" value="F:RNA polymerase II C-terminal domain binding"/>
    <property type="evidence" value="ECO:0007669"/>
    <property type="project" value="InterPro"/>
</dbReference>